<evidence type="ECO:0000259" key="1">
    <source>
        <dbReference type="PROSITE" id="PS50104"/>
    </source>
</evidence>
<proteinExistence type="predicted"/>
<dbReference type="InterPro" id="IPR035897">
    <property type="entry name" value="Toll_tir_struct_dom_sf"/>
</dbReference>
<feature type="domain" description="TIR" evidence="1">
    <location>
        <begin position="9"/>
        <end position="135"/>
    </location>
</feature>
<organism evidence="2 3">
    <name type="scientific">Bacillus cereus HuB4-4</name>
    <dbReference type="NCBI Taxonomy" id="1053211"/>
    <lineage>
        <taxon>Bacteria</taxon>
        <taxon>Bacillati</taxon>
        <taxon>Bacillota</taxon>
        <taxon>Bacilli</taxon>
        <taxon>Bacillales</taxon>
        <taxon>Bacillaceae</taxon>
        <taxon>Bacillus</taxon>
        <taxon>Bacillus cereus group</taxon>
    </lineage>
</organism>
<gene>
    <name evidence="2" type="ORF">IGM_06512</name>
</gene>
<dbReference type="SUPFAM" id="SSF52200">
    <property type="entry name" value="Toll/Interleukin receptor TIR domain"/>
    <property type="match status" value="1"/>
</dbReference>
<dbReference type="Pfam" id="PF13676">
    <property type="entry name" value="TIR_2"/>
    <property type="match status" value="1"/>
</dbReference>
<dbReference type="AlphaFoldDB" id="A0A9W5VI95"/>
<dbReference type="EMBL" id="AHEF01000104">
    <property type="protein sequence ID" value="EOP78905.1"/>
    <property type="molecule type" value="Genomic_DNA"/>
</dbReference>
<sequence length="398" mass="44856">MNQQGETTEIYDFFISYNGKDKDVAEWISYILEEAGHKVFVQAWDFAAGNNFVLEMQNGSKKSKHTLALLSNNYIESSFTQPEWAAAFAEDPTGEKRKLIPVRISDVKLEGLLPGIIYINLVGINDEDQAIKEILSGVHMGRKKPLARPSFPGFPSRVNTTDTVPQGEWYSEWITMRLNEIERGSALPKISEGSKLIVHLVPIEAVTTSKTHSIKEFQQMGSLQLKLEPFCCLGWNPGINKHGYYTFATRNFGDKENPFGYVQLFTSGIIESVDTIMLNNRDGYIPDIKFEKDIIDLIDSKYKVALKELGIKLPFAISITLTDVEGHYISKNPKYSMDKIGDRILKLPSVVITSWEENIGKSLRPSFDVLWNNCGVAESPNYDTEGNWSPTAGRYGLY</sequence>
<evidence type="ECO:0000313" key="3">
    <source>
        <dbReference type="Proteomes" id="UP000014009"/>
    </source>
</evidence>
<reference evidence="2 3" key="1">
    <citation type="submission" date="2012-12" db="EMBL/GenBank/DDBJ databases">
        <title>The Genome Sequence of Bacillus cereus HuB4-4.</title>
        <authorList>
            <consortium name="The Broad Institute Genome Sequencing Platform"/>
            <consortium name="The Broad Institute Genome Sequencing Center for Infectious Disease"/>
            <person name="Feldgarden M."/>
            <person name="Van der Auwera G.A."/>
            <person name="Mahillon J."/>
            <person name="Duprez V."/>
            <person name="Timmery S."/>
            <person name="Mattelet C."/>
            <person name="Dierick K."/>
            <person name="Sun M."/>
            <person name="Yu Z."/>
            <person name="Zhu L."/>
            <person name="Hu X."/>
            <person name="Shank E.B."/>
            <person name="Swiecicka I."/>
            <person name="Hansen B.M."/>
            <person name="Andrup L."/>
            <person name="Walker B."/>
            <person name="Young S.K."/>
            <person name="Zeng Q."/>
            <person name="Gargeya S."/>
            <person name="Fitzgerald M."/>
            <person name="Haas B."/>
            <person name="Abouelleil A."/>
            <person name="Alvarado L."/>
            <person name="Arachchi H.M."/>
            <person name="Berlin A.M."/>
            <person name="Chapman S.B."/>
            <person name="Dewar J."/>
            <person name="Goldberg J."/>
            <person name="Griggs A."/>
            <person name="Gujja S."/>
            <person name="Hansen M."/>
            <person name="Howarth C."/>
            <person name="Imamovic A."/>
            <person name="Larimer J."/>
            <person name="McCowan C."/>
            <person name="Murphy C."/>
            <person name="Neiman D."/>
            <person name="Pearson M."/>
            <person name="Priest M."/>
            <person name="Roberts A."/>
            <person name="Saif S."/>
            <person name="Shea T."/>
            <person name="Sisk P."/>
            <person name="Sykes S."/>
            <person name="Wortman J."/>
            <person name="Nusbaum C."/>
            <person name="Birren B."/>
        </authorList>
    </citation>
    <scope>NUCLEOTIDE SEQUENCE [LARGE SCALE GENOMIC DNA]</scope>
    <source>
        <strain evidence="2 3">HuB4-4</strain>
    </source>
</reference>
<name>A0A9W5VI95_BACCE</name>
<dbReference type="Gene3D" id="3.40.50.10140">
    <property type="entry name" value="Toll/interleukin-1 receptor homology (TIR) domain"/>
    <property type="match status" value="1"/>
</dbReference>
<dbReference type="InterPro" id="IPR000157">
    <property type="entry name" value="TIR_dom"/>
</dbReference>
<dbReference type="RefSeq" id="WP_016099556.1">
    <property type="nucleotide sequence ID" value="NZ_KB976548.1"/>
</dbReference>
<dbReference type="SMART" id="SM00255">
    <property type="entry name" value="TIR"/>
    <property type="match status" value="1"/>
</dbReference>
<comment type="caution">
    <text evidence="2">The sequence shown here is derived from an EMBL/GenBank/DDBJ whole genome shotgun (WGS) entry which is preliminary data.</text>
</comment>
<evidence type="ECO:0000313" key="2">
    <source>
        <dbReference type="EMBL" id="EOP78905.1"/>
    </source>
</evidence>
<dbReference type="Proteomes" id="UP000014009">
    <property type="component" value="Unassembled WGS sequence"/>
</dbReference>
<dbReference type="PROSITE" id="PS50104">
    <property type="entry name" value="TIR"/>
    <property type="match status" value="1"/>
</dbReference>
<protein>
    <recommendedName>
        <fullName evidence="1">TIR domain-containing protein</fullName>
    </recommendedName>
</protein>
<accession>A0A9W5VI95</accession>
<dbReference type="GO" id="GO:0007165">
    <property type="term" value="P:signal transduction"/>
    <property type="evidence" value="ECO:0007669"/>
    <property type="project" value="InterPro"/>
</dbReference>